<dbReference type="PANTHER" id="PTHR17920">
    <property type="entry name" value="TRANSMEMBRANE AND COILED-COIL DOMAIN-CONTAINING PROTEIN 4 TMCO4"/>
    <property type="match status" value="1"/>
</dbReference>
<dbReference type="HOGENOM" id="CLU_007407_1_0_1"/>
<dbReference type="PANTHER" id="PTHR17920:SF22">
    <property type="entry name" value="DUF726 DOMAIN PROTEIN (AFU_ORTHOLOGUE AFUA_2G12860)"/>
    <property type="match status" value="1"/>
</dbReference>
<dbReference type="Pfam" id="PF05277">
    <property type="entry name" value="DUF726"/>
    <property type="match status" value="1"/>
</dbReference>
<comment type="subcellular location">
    <subcellularLocation>
        <location evidence="1">Membrane</location>
        <topology evidence="1">Multi-pass membrane protein</topology>
    </subcellularLocation>
</comment>
<gene>
    <name evidence="6" type="ORF">ACRE_004770</name>
</gene>
<evidence type="ECO:0000313" key="7">
    <source>
        <dbReference type="Proteomes" id="UP000029964"/>
    </source>
</evidence>
<accession>A0A086TGX7</accession>
<evidence type="ECO:0000256" key="4">
    <source>
        <dbReference type="ARBA" id="ARBA00023136"/>
    </source>
</evidence>
<sequence>MPRGGRGGHPHPPRRPVDLTGAISQAEKNDLVTVVNAITEKMHNDISKIFDSPPVSPVSTDQGHHHWLSLPLLHRKDATEDKENMPPSSYPLQQIGEGSASYRNAHKIIEKEEKEAMTPQLRELKKEALAFFRKWQAVILQRIRDISISDPQSAQGGFRGRGRGVPRAGIRGRGGRGGKTGRGGLTLATGPPRVPSRHTDLGLAGRCPPIPNTLWTLPQDKRKLLLHIVFLVSLSLSEYSANSYALLMNLTSCLNLPLDFFYAEEARLAKTWAQAALDVSDEDLLSLKAEEAKGQRKWKGRSQSGAARLAPALTAAGIAAGLLGPMAEGGRAICNLFGINPAKPTTKMMEVFAREIQDFGLLPIHGECQADYIDARQRPAGDRRFRLVIAMGGWMAEDEDMRKPWLCLGRQTEAYVLRWDPVALLSLGSSLETVIRSSAWSSAKKEINATTIFTSLIKSTWPVSLLKISKIMDNPWSIGMVRAEKAGAILADAIMRHKFQGERPVSLVGYGLASRAIYTCLMVLAERRHFGLVESVVMMGAPVPSESRVWLTLKSVVSGRLINVYSEQDYLLGFLYRFSNTQFGVAGLQEIQGADGVENYNVGDLPKGHLGYASVAGRVLKDIGWGNLDSGTVKQERPARQERQPKKGRSPRRQSRQQRWGKQERPAKQEATAVKW</sequence>
<dbReference type="InterPro" id="IPR007941">
    <property type="entry name" value="DUF726"/>
</dbReference>
<evidence type="ECO:0000256" key="1">
    <source>
        <dbReference type="ARBA" id="ARBA00004141"/>
    </source>
</evidence>
<dbReference type="Proteomes" id="UP000029964">
    <property type="component" value="Unassembled WGS sequence"/>
</dbReference>
<dbReference type="GO" id="GO:0016020">
    <property type="term" value="C:membrane"/>
    <property type="evidence" value="ECO:0007669"/>
    <property type="project" value="UniProtKB-SubCell"/>
</dbReference>
<feature type="region of interest" description="Disordered" evidence="5">
    <location>
        <begin position="151"/>
        <end position="202"/>
    </location>
</feature>
<dbReference type="AlphaFoldDB" id="A0A086TGX7"/>
<organism evidence="6 7">
    <name type="scientific">Hapsidospora chrysogenum (strain ATCC 11550 / CBS 779.69 / DSM 880 / IAM 14645 / JCM 23072 / IMI 49137)</name>
    <name type="common">Acremonium chrysogenum</name>
    <dbReference type="NCBI Taxonomy" id="857340"/>
    <lineage>
        <taxon>Eukaryota</taxon>
        <taxon>Fungi</taxon>
        <taxon>Dikarya</taxon>
        <taxon>Ascomycota</taxon>
        <taxon>Pezizomycotina</taxon>
        <taxon>Sordariomycetes</taxon>
        <taxon>Hypocreomycetidae</taxon>
        <taxon>Hypocreales</taxon>
        <taxon>Bionectriaceae</taxon>
        <taxon>Hapsidospora</taxon>
    </lineage>
</organism>
<name>A0A086TGX7_HAPC1</name>
<evidence type="ECO:0000313" key="6">
    <source>
        <dbReference type="EMBL" id="KFH48609.1"/>
    </source>
</evidence>
<keyword evidence="4" id="KW-0472">Membrane</keyword>
<dbReference type="STRING" id="857340.A0A086TGX7"/>
<keyword evidence="2" id="KW-0812">Transmembrane</keyword>
<feature type="region of interest" description="Disordered" evidence="5">
    <location>
        <begin position="631"/>
        <end position="676"/>
    </location>
</feature>
<keyword evidence="7" id="KW-1185">Reference proteome</keyword>
<reference evidence="7" key="1">
    <citation type="journal article" date="2014" name="Genome Announc.">
        <title>Genome sequence and annotation of Acremonium chrysogenum, producer of the beta-lactam antibiotic cephalosporin C.</title>
        <authorList>
            <person name="Terfehr D."/>
            <person name="Dahlmann T.A."/>
            <person name="Specht T."/>
            <person name="Zadra I."/>
            <person name="Kuernsteiner H."/>
            <person name="Kueck U."/>
        </authorList>
    </citation>
    <scope>NUCLEOTIDE SEQUENCE [LARGE SCALE GENOMIC DNA]</scope>
    <source>
        <strain evidence="7">ATCC 11550 / CBS 779.69 / DSM 880 / IAM 14645 / JCM 23072 / IMI 49137</strain>
    </source>
</reference>
<evidence type="ECO:0000256" key="3">
    <source>
        <dbReference type="ARBA" id="ARBA00022989"/>
    </source>
</evidence>
<protein>
    <submittedName>
        <fullName evidence="6">Putative membrane protein-like protein</fullName>
    </submittedName>
</protein>
<keyword evidence="3" id="KW-1133">Transmembrane helix</keyword>
<proteinExistence type="predicted"/>
<evidence type="ECO:0000256" key="5">
    <source>
        <dbReference type="SAM" id="MobiDB-lite"/>
    </source>
</evidence>
<dbReference type="EMBL" id="JPKY01000002">
    <property type="protein sequence ID" value="KFH48609.1"/>
    <property type="molecule type" value="Genomic_DNA"/>
</dbReference>
<feature type="compositionally biased region" description="Basic and acidic residues" evidence="5">
    <location>
        <begin position="634"/>
        <end position="645"/>
    </location>
</feature>
<feature type="compositionally biased region" description="Basic residues" evidence="5">
    <location>
        <begin position="1"/>
        <end position="14"/>
    </location>
</feature>
<feature type="region of interest" description="Disordered" evidence="5">
    <location>
        <begin position="1"/>
        <end position="23"/>
    </location>
</feature>
<feature type="compositionally biased region" description="Gly residues" evidence="5">
    <location>
        <begin position="171"/>
        <end position="184"/>
    </location>
</feature>
<dbReference type="OrthoDB" id="277931at2759"/>
<feature type="compositionally biased region" description="Basic residues" evidence="5">
    <location>
        <begin position="646"/>
        <end position="656"/>
    </location>
</feature>
<comment type="caution">
    <text evidence="6">The sequence shown here is derived from an EMBL/GenBank/DDBJ whole genome shotgun (WGS) entry which is preliminary data.</text>
</comment>
<evidence type="ECO:0000256" key="2">
    <source>
        <dbReference type="ARBA" id="ARBA00022692"/>
    </source>
</evidence>